<evidence type="ECO:0000313" key="5">
    <source>
        <dbReference type="EMBL" id="TDC19466.1"/>
    </source>
</evidence>
<name>A0A4V2XNT4_9ACTN</name>
<evidence type="ECO:0008006" key="7">
    <source>
        <dbReference type="Google" id="ProtNLM"/>
    </source>
</evidence>
<sequence>MSESRPFVSLATDFGAAYTAICAGVVSRIAPAANVLVLSDEITPFDVREGAMLLRQALPYLPVGVHTGIVDPGVGTPRRPVAVETGRGDLLVGPDNGLLVPAAEKLGGVVRAHALENPAYRLPEVSTSFHGRDIFSPAAAHLANGLDAAELGAPVELLPLDLPAPVAGEGELTAPVLYTDRFGSLVLGAEPADLAAAFGELAPGTPLDAAWTVPEPGSARLTFEETFGAVAPGEPLLWVDSSGWLGLAVNQGSATDALGLAGVRTLTLRAATPRL</sequence>
<dbReference type="RefSeq" id="WP_131936973.1">
    <property type="nucleotide sequence ID" value="NZ_BAAAMX010000023.1"/>
</dbReference>
<gene>
    <name evidence="5" type="ORF">E1284_03560</name>
</gene>
<dbReference type="AlphaFoldDB" id="A0A4V2XNT4"/>
<dbReference type="Gene3D" id="2.40.30.90">
    <property type="entry name" value="Bacterial fluorinating enzyme like"/>
    <property type="match status" value="1"/>
</dbReference>
<organism evidence="5 6">
    <name type="scientific">Actinomadura bangladeshensis</name>
    <dbReference type="NCBI Taxonomy" id="453573"/>
    <lineage>
        <taxon>Bacteria</taxon>
        <taxon>Bacillati</taxon>
        <taxon>Actinomycetota</taxon>
        <taxon>Actinomycetes</taxon>
        <taxon>Streptosporangiales</taxon>
        <taxon>Thermomonosporaceae</taxon>
        <taxon>Actinomadura</taxon>
    </lineage>
</organism>
<dbReference type="InterPro" id="IPR046470">
    <property type="entry name" value="SAM_HAT_C"/>
</dbReference>
<dbReference type="EMBL" id="SMJW01000009">
    <property type="protein sequence ID" value="TDC19466.1"/>
    <property type="molecule type" value="Genomic_DNA"/>
</dbReference>
<comment type="similarity">
    <text evidence="2">Belongs to the SAM hydrolase / SAM-dependent halogenase family.</text>
</comment>
<feature type="domain" description="S-adenosyl-l-methionine hydroxide adenosyltransferase N-terminal" evidence="3">
    <location>
        <begin position="8"/>
        <end position="152"/>
    </location>
</feature>
<evidence type="ECO:0000313" key="6">
    <source>
        <dbReference type="Proteomes" id="UP000295431"/>
    </source>
</evidence>
<dbReference type="OrthoDB" id="9792195at2"/>
<proteinExistence type="inferred from homology"/>
<dbReference type="InterPro" id="IPR046469">
    <property type="entry name" value="SAM_HAT_N"/>
</dbReference>
<evidence type="ECO:0000256" key="1">
    <source>
        <dbReference type="ARBA" id="ARBA00022691"/>
    </source>
</evidence>
<dbReference type="Gene3D" id="3.40.50.10790">
    <property type="entry name" value="S-adenosyl-l-methionine hydroxide adenosyltransferase, N-terminal"/>
    <property type="match status" value="1"/>
</dbReference>
<evidence type="ECO:0000259" key="3">
    <source>
        <dbReference type="Pfam" id="PF01887"/>
    </source>
</evidence>
<dbReference type="PANTHER" id="PTHR35092">
    <property type="entry name" value="CHLORINASE MJ1651"/>
    <property type="match status" value="1"/>
</dbReference>
<evidence type="ECO:0000256" key="2">
    <source>
        <dbReference type="ARBA" id="ARBA00024035"/>
    </source>
</evidence>
<dbReference type="SUPFAM" id="SSF101852">
    <property type="entry name" value="Bacterial fluorinating enzyme, C-terminal domain"/>
    <property type="match status" value="1"/>
</dbReference>
<dbReference type="InterPro" id="IPR023227">
    <property type="entry name" value="SAM_OH_AdoTrfase_C_sf"/>
</dbReference>
<dbReference type="Proteomes" id="UP000295431">
    <property type="component" value="Unassembled WGS sequence"/>
</dbReference>
<dbReference type="PANTHER" id="PTHR35092:SF1">
    <property type="entry name" value="CHLORINASE MJ1651"/>
    <property type="match status" value="1"/>
</dbReference>
<dbReference type="SUPFAM" id="SSF102522">
    <property type="entry name" value="Bacterial fluorinating enzyme, N-terminal domain"/>
    <property type="match status" value="1"/>
</dbReference>
<evidence type="ECO:0000259" key="4">
    <source>
        <dbReference type="Pfam" id="PF20257"/>
    </source>
</evidence>
<keyword evidence="1" id="KW-0949">S-adenosyl-L-methionine</keyword>
<dbReference type="Pfam" id="PF01887">
    <property type="entry name" value="SAM_HAT_N"/>
    <property type="match status" value="1"/>
</dbReference>
<reference evidence="5 6" key="1">
    <citation type="submission" date="2019-03" db="EMBL/GenBank/DDBJ databases">
        <title>Draft genome sequences of novel Actinobacteria.</title>
        <authorList>
            <person name="Sahin N."/>
            <person name="Ay H."/>
            <person name="Saygin H."/>
        </authorList>
    </citation>
    <scope>NUCLEOTIDE SEQUENCE [LARGE SCALE GENOMIC DNA]</scope>
    <source>
        <strain evidence="5 6">DSM 45347</strain>
    </source>
</reference>
<dbReference type="InterPro" id="IPR023228">
    <property type="entry name" value="SAM_OH_AdoTrfase_N_sf"/>
</dbReference>
<dbReference type="PIRSF" id="PIRSF006779">
    <property type="entry name" value="UCP006779"/>
    <property type="match status" value="1"/>
</dbReference>
<protein>
    <recommendedName>
        <fullName evidence="7">SAM-dependent chlorinase/fluorinase</fullName>
    </recommendedName>
</protein>
<comment type="caution">
    <text evidence="5">The sequence shown here is derived from an EMBL/GenBank/DDBJ whole genome shotgun (WGS) entry which is preliminary data.</text>
</comment>
<keyword evidence="6" id="KW-1185">Reference proteome</keyword>
<dbReference type="InterPro" id="IPR002747">
    <property type="entry name" value="SAM_OH_AdoTrfase"/>
</dbReference>
<feature type="domain" description="S-adenosyl-l-methionine hydroxide adenosyltransferase C-terminal" evidence="4">
    <location>
        <begin position="176"/>
        <end position="261"/>
    </location>
</feature>
<dbReference type="Pfam" id="PF20257">
    <property type="entry name" value="SAM_HAT_C"/>
    <property type="match status" value="1"/>
</dbReference>
<accession>A0A4V2XNT4</accession>